<dbReference type="InterPro" id="IPR001451">
    <property type="entry name" value="Hexapep"/>
</dbReference>
<evidence type="ECO:0000256" key="6">
    <source>
        <dbReference type="PIRSR" id="PIRSR620019-2"/>
    </source>
</evidence>
<comment type="similarity">
    <text evidence="1">Belongs to the transferase hexapeptide repeat family.</text>
</comment>
<gene>
    <name evidence="8" type="ORF">G7078_00730</name>
</gene>
<evidence type="ECO:0000256" key="4">
    <source>
        <dbReference type="ARBA" id="ARBA00023315"/>
    </source>
</evidence>
<reference evidence="8 9" key="1">
    <citation type="submission" date="2020-03" db="EMBL/GenBank/DDBJ databases">
        <title>Sphingomonas sp. nov., isolated from fish.</title>
        <authorList>
            <person name="Hyun D.-W."/>
            <person name="Bae J.-W."/>
        </authorList>
    </citation>
    <scope>NUCLEOTIDE SEQUENCE [LARGE SCALE GENOMIC DNA]</scope>
    <source>
        <strain evidence="8 9">HDW15C</strain>
    </source>
</reference>
<dbReference type="NCBIfam" id="TIGR03570">
    <property type="entry name" value="NeuD_NnaD"/>
    <property type="match status" value="1"/>
</dbReference>
<keyword evidence="3" id="KW-0677">Repeat</keyword>
<keyword evidence="9" id="KW-1185">Reference proteome</keyword>
<feature type="active site" description="Proton acceptor" evidence="5">
    <location>
        <position position="141"/>
    </location>
</feature>
<evidence type="ECO:0000256" key="5">
    <source>
        <dbReference type="PIRSR" id="PIRSR620019-1"/>
    </source>
</evidence>
<dbReference type="Gene3D" id="3.40.50.20">
    <property type="match status" value="1"/>
</dbReference>
<dbReference type="Proteomes" id="UP000502502">
    <property type="component" value="Chromosome"/>
</dbReference>
<keyword evidence="4" id="KW-0012">Acyltransferase</keyword>
<dbReference type="SUPFAM" id="SSF51161">
    <property type="entry name" value="Trimeric LpxA-like enzymes"/>
    <property type="match status" value="1"/>
</dbReference>
<dbReference type="GO" id="GO:0016746">
    <property type="term" value="F:acyltransferase activity"/>
    <property type="evidence" value="ECO:0007669"/>
    <property type="project" value="UniProtKB-KW"/>
</dbReference>
<dbReference type="InterPro" id="IPR041561">
    <property type="entry name" value="PglD_N"/>
</dbReference>
<dbReference type="KEGG" id="ssin:G7078_00730"/>
<dbReference type="Pfam" id="PF17836">
    <property type="entry name" value="PglD_N"/>
    <property type="match status" value="1"/>
</dbReference>
<feature type="binding site" evidence="6">
    <location>
        <position position="74"/>
    </location>
    <ligand>
        <name>substrate</name>
    </ligand>
</feature>
<feature type="domain" description="PglD N-terminal" evidence="7">
    <location>
        <begin position="10"/>
        <end position="85"/>
    </location>
</feature>
<dbReference type="InterPro" id="IPR018357">
    <property type="entry name" value="Hexapep_transf_CS"/>
</dbReference>
<evidence type="ECO:0000256" key="2">
    <source>
        <dbReference type="ARBA" id="ARBA00022679"/>
    </source>
</evidence>
<evidence type="ECO:0000313" key="9">
    <source>
        <dbReference type="Proteomes" id="UP000502502"/>
    </source>
</evidence>
<dbReference type="InterPro" id="IPR050179">
    <property type="entry name" value="Trans_hexapeptide_repeat"/>
</dbReference>
<dbReference type="PANTHER" id="PTHR43300:SF7">
    <property type="entry name" value="UDP-N-ACETYLBACILLOSAMINE N-ACETYLTRANSFERASE"/>
    <property type="match status" value="1"/>
</dbReference>
<name>A0A6G7ZKD5_9SPHN</name>
<organism evidence="8 9">
    <name type="scientific">Sphingomonas sinipercae</name>
    <dbReference type="NCBI Taxonomy" id="2714944"/>
    <lineage>
        <taxon>Bacteria</taxon>
        <taxon>Pseudomonadati</taxon>
        <taxon>Pseudomonadota</taxon>
        <taxon>Alphaproteobacteria</taxon>
        <taxon>Sphingomonadales</taxon>
        <taxon>Sphingomonadaceae</taxon>
        <taxon>Sphingomonas</taxon>
    </lineage>
</organism>
<feature type="binding site" evidence="6">
    <location>
        <position position="150"/>
    </location>
    <ligand>
        <name>acetyl-CoA</name>
        <dbReference type="ChEBI" id="CHEBI:57288"/>
    </ligand>
</feature>
<evidence type="ECO:0000256" key="3">
    <source>
        <dbReference type="ARBA" id="ARBA00022737"/>
    </source>
</evidence>
<evidence type="ECO:0000256" key="1">
    <source>
        <dbReference type="ARBA" id="ARBA00007274"/>
    </source>
</evidence>
<dbReference type="InterPro" id="IPR011004">
    <property type="entry name" value="Trimer_LpxA-like_sf"/>
</dbReference>
<dbReference type="EMBL" id="CP049871">
    <property type="protein sequence ID" value="QIL01457.1"/>
    <property type="molecule type" value="Genomic_DNA"/>
</dbReference>
<dbReference type="PROSITE" id="PS00101">
    <property type="entry name" value="HEXAPEP_TRANSFERASES"/>
    <property type="match status" value="1"/>
</dbReference>
<dbReference type="InterPro" id="IPR020019">
    <property type="entry name" value="AcTrfase_PglD-like"/>
</dbReference>
<proteinExistence type="inferred from homology"/>
<dbReference type="Gene3D" id="2.160.10.10">
    <property type="entry name" value="Hexapeptide repeat proteins"/>
    <property type="match status" value="1"/>
</dbReference>
<sequence>MNEIDLARAVVVIGAGGHAKVAIEALRHSGWNVVGCTDPDGSSRQVVGADVLGDDSLLPELRSAGIRFAFPALGNNAVRERIGRELIAMGFELPNALGPQTIVSPSAKLGVGVAIFAGAVINAEAAVGDFAIINTNASVDHDCVIGSAAHIAPGCALAGCVKIGDRAFVGAGSSVIPNIEIGTDSTVGAGSSVVRDIPSGVTAFGVPARAK</sequence>
<accession>A0A6G7ZKD5</accession>
<keyword evidence="2 8" id="KW-0808">Transferase</keyword>
<dbReference type="CDD" id="cd03360">
    <property type="entry name" value="LbH_AT_putative"/>
    <property type="match status" value="1"/>
</dbReference>
<protein>
    <submittedName>
        <fullName evidence="8">Acetyltransferase</fullName>
    </submittedName>
</protein>
<dbReference type="RefSeq" id="WP_166091988.1">
    <property type="nucleotide sequence ID" value="NZ_CP049871.1"/>
</dbReference>
<feature type="site" description="Increases basicity of active site His" evidence="5">
    <location>
        <position position="142"/>
    </location>
</feature>
<evidence type="ECO:0000259" key="7">
    <source>
        <dbReference type="Pfam" id="PF17836"/>
    </source>
</evidence>
<dbReference type="PANTHER" id="PTHR43300">
    <property type="entry name" value="ACETYLTRANSFERASE"/>
    <property type="match status" value="1"/>
</dbReference>
<dbReference type="Pfam" id="PF00132">
    <property type="entry name" value="Hexapep"/>
    <property type="match status" value="1"/>
</dbReference>
<dbReference type="AlphaFoldDB" id="A0A6G7ZKD5"/>
<evidence type="ECO:0000313" key="8">
    <source>
        <dbReference type="EMBL" id="QIL01457.1"/>
    </source>
</evidence>